<gene>
    <name evidence="4" type="primary">rplO</name>
    <name evidence="7" type="ORF">ACD_2C00047G0005</name>
</gene>
<dbReference type="EMBL" id="AMFJ01000047">
    <property type="protein sequence ID" value="EKE30084.1"/>
    <property type="molecule type" value="Genomic_DNA"/>
</dbReference>
<dbReference type="AlphaFoldDB" id="K2GI04"/>
<dbReference type="InterPro" id="IPR021131">
    <property type="entry name" value="Ribosomal_uL15/eL18"/>
</dbReference>
<keyword evidence="4" id="KW-0699">rRNA-binding</keyword>
<comment type="function">
    <text evidence="4">Binds to the 23S rRNA.</text>
</comment>
<dbReference type="GO" id="GO:0019843">
    <property type="term" value="F:rRNA binding"/>
    <property type="evidence" value="ECO:0007669"/>
    <property type="project" value="UniProtKB-UniRule"/>
</dbReference>
<keyword evidence="3 4" id="KW-0687">Ribonucleoprotein</keyword>
<dbReference type="NCBIfam" id="TIGR01071">
    <property type="entry name" value="rplO_bact"/>
    <property type="match status" value="1"/>
</dbReference>
<reference evidence="7" key="1">
    <citation type="journal article" date="2012" name="Science">
        <title>Fermentation, hydrogen, and sulfur metabolism in multiple uncultivated bacterial phyla.</title>
        <authorList>
            <person name="Wrighton K.C."/>
            <person name="Thomas B.C."/>
            <person name="Sharon I."/>
            <person name="Miller C.S."/>
            <person name="Castelle C.J."/>
            <person name="VerBerkmoes N.C."/>
            <person name="Wilkins M.J."/>
            <person name="Hettich R.L."/>
            <person name="Lipton M.S."/>
            <person name="Williams K.H."/>
            <person name="Long P.E."/>
            <person name="Banfield J.F."/>
        </authorList>
    </citation>
    <scope>NUCLEOTIDE SEQUENCE [LARGE SCALE GENOMIC DNA]</scope>
</reference>
<evidence type="ECO:0000256" key="4">
    <source>
        <dbReference type="HAMAP-Rule" id="MF_01341"/>
    </source>
</evidence>
<keyword evidence="2 4" id="KW-0689">Ribosomal protein</keyword>
<dbReference type="GO" id="GO:0006412">
    <property type="term" value="P:translation"/>
    <property type="evidence" value="ECO:0007669"/>
    <property type="project" value="UniProtKB-UniRule"/>
</dbReference>
<comment type="similarity">
    <text evidence="1 4 5">Belongs to the universal ribosomal protein uL15 family.</text>
</comment>
<organism evidence="7">
    <name type="scientific">uncultured bacterium</name>
    <name type="common">gcode 4</name>
    <dbReference type="NCBI Taxonomy" id="1234023"/>
    <lineage>
        <taxon>Bacteria</taxon>
        <taxon>environmental samples</taxon>
    </lineage>
</organism>
<dbReference type="InterPro" id="IPR030878">
    <property type="entry name" value="Ribosomal_uL15"/>
</dbReference>
<dbReference type="InterPro" id="IPR001196">
    <property type="entry name" value="Ribosomal_uL15_CS"/>
</dbReference>
<dbReference type="PANTHER" id="PTHR12934:SF11">
    <property type="entry name" value="LARGE RIBOSOMAL SUBUNIT PROTEIN UL15M"/>
    <property type="match status" value="1"/>
</dbReference>
<dbReference type="SUPFAM" id="SSF52080">
    <property type="entry name" value="Ribosomal proteins L15p and L18e"/>
    <property type="match status" value="1"/>
</dbReference>
<name>K2GI04_9BACT</name>
<evidence type="ECO:0000256" key="5">
    <source>
        <dbReference type="RuleBase" id="RU003888"/>
    </source>
</evidence>
<evidence type="ECO:0000256" key="2">
    <source>
        <dbReference type="ARBA" id="ARBA00022980"/>
    </source>
</evidence>
<evidence type="ECO:0000256" key="1">
    <source>
        <dbReference type="ARBA" id="ARBA00007320"/>
    </source>
</evidence>
<comment type="caution">
    <text evidence="7">The sequence shown here is derived from an EMBL/GenBank/DDBJ whole genome shotgun (WGS) entry which is preliminary data.</text>
</comment>
<dbReference type="GO" id="GO:0022625">
    <property type="term" value="C:cytosolic large ribosomal subunit"/>
    <property type="evidence" value="ECO:0007669"/>
    <property type="project" value="TreeGrafter"/>
</dbReference>
<protein>
    <recommendedName>
        <fullName evidence="4">Large ribosomal subunit protein uL15</fullName>
    </recommendedName>
</protein>
<accession>K2GI04</accession>
<dbReference type="HAMAP" id="MF_01341">
    <property type="entry name" value="Ribosomal_uL15"/>
    <property type="match status" value="1"/>
</dbReference>
<sequence>MVTLTSIKADDWSRKTSKRLGRGNGSGKGTFCGKGCKGQNARKGAKYSPSFEWGQSPLFIRMPKMRGFTALNQVRYTAVNVSTLAKIAEETTDITKLVLIAKGIIKKESDVIKILAKGEIAKAVTVEADKASAEAMAKITKAGGKIEMK</sequence>
<dbReference type="Pfam" id="PF00828">
    <property type="entry name" value="Ribosomal_L27A"/>
    <property type="match status" value="1"/>
</dbReference>
<evidence type="ECO:0000313" key="7">
    <source>
        <dbReference type="EMBL" id="EKE30084.1"/>
    </source>
</evidence>
<dbReference type="InterPro" id="IPR036227">
    <property type="entry name" value="Ribosomal_uL15/eL18_sf"/>
</dbReference>
<feature type="domain" description="Large ribosomal subunit protein uL15/eL18" evidence="6">
    <location>
        <begin position="79"/>
        <end position="147"/>
    </location>
</feature>
<proteinExistence type="inferred from homology"/>
<dbReference type="PANTHER" id="PTHR12934">
    <property type="entry name" value="50S RIBOSOMAL PROTEIN L15"/>
    <property type="match status" value="1"/>
</dbReference>
<evidence type="ECO:0000256" key="3">
    <source>
        <dbReference type="ARBA" id="ARBA00023274"/>
    </source>
</evidence>
<keyword evidence="4" id="KW-0694">RNA-binding</keyword>
<dbReference type="InterPro" id="IPR005749">
    <property type="entry name" value="Ribosomal_uL15_bac-type"/>
</dbReference>
<evidence type="ECO:0000259" key="6">
    <source>
        <dbReference type="Pfam" id="PF00828"/>
    </source>
</evidence>
<dbReference type="PROSITE" id="PS00475">
    <property type="entry name" value="RIBOSOMAL_L15"/>
    <property type="match status" value="1"/>
</dbReference>
<dbReference type="Gene3D" id="3.100.10.10">
    <property type="match status" value="1"/>
</dbReference>
<comment type="subunit">
    <text evidence="4">Part of the 50S ribosomal subunit.</text>
</comment>
<dbReference type="GO" id="GO:0003735">
    <property type="term" value="F:structural constituent of ribosome"/>
    <property type="evidence" value="ECO:0007669"/>
    <property type="project" value="InterPro"/>
</dbReference>